<evidence type="ECO:0000313" key="3">
    <source>
        <dbReference type="Proteomes" id="UP001221142"/>
    </source>
</evidence>
<comment type="caution">
    <text evidence="2">The sequence shown here is derived from an EMBL/GenBank/DDBJ whole genome shotgun (WGS) entry which is preliminary data.</text>
</comment>
<dbReference type="Proteomes" id="UP001221142">
    <property type="component" value="Unassembled WGS sequence"/>
</dbReference>
<name>A0AAD7BH55_9AGAR</name>
<feature type="region of interest" description="Disordered" evidence="1">
    <location>
        <begin position="180"/>
        <end position="273"/>
    </location>
</feature>
<evidence type="ECO:0000313" key="2">
    <source>
        <dbReference type="EMBL" id="KAJ7620335.1"/>
    </source>
</evidence>
<feature type="compositionally biased region" description="Polar residues" evidence="1">
    <location>
        <begin position="187"/>
        <end position="206"/>
    </location>
</feature>
<evidence type="ECO:0000256" key="1">
    <source>
        <dbReference type="SAM" id="MobiDB-lite"/>
    </source>
</evidence>
<proteinExistence type="predicted"/>
<feature type="region of interest" description="Disordered" evidence="1">
    <location>
        <begin position="1"/>
        <end position="90"/>
    </location>
</feature>
<feature type="compositionally biased region" description="Low complexity" evidence="1">
    <location>
        <begin position="214"/>
        <end position="226"/>
    </location>
</feature>
<reference evidence="2" key="1">
    <citation type="submission" date="2023-03" db="EMBL/GenBank/DDBJ databases">
        <title>Massive genome expansion in bonnet fungi (Mycena s.s.) driven by repeated elements and novel gene families across ecological guilds.</title>
        <authorList>
            <consortium name="Lawrence Berkeley National Laboratory"/>
            <person name="Harder C.B."/>
            <person name="Miyauchi S."/>
            <person name="Viragh M."/>
            <person name="Kuo A."/>
            <person name="Thoen E."/>
            <person name="Andreopoulos B."/>
            <person name="Lu D."/>
            <person name="Skrede I."/>
            <person name="Drula E."/>
            <person name="Henrissat B."/>
            <person name="Morin E."/>
            <person name="Kohler A."/>
            <person name="Barry K."/>
            <person name="LaButti K."/>
            <person name="Morin E."/>
            <person name="Salamov A."/>
            <person name="Lipzen A."/>
            <person name="Mereny Z."/>
            <person name="Hegedus B."/>
            <person name="Baldrian P."/>
            <person name="Stursova M."/>
            <person name="Weitz H."/>
            <person name="Taylor A."/>
            <person name="Grigoriev I.V."/>
            <person name="Nagy L.G."/>
            <person name="Martin F."/>
            <person name="Kauserud H."/>
        </authorList>
    </citation>
    <scope>NUCLEOTIDE SEQUENCE</scope>
    <source>
        <strain evidence="2">9284</strain>
    </source>
</reference>
<sequence length="273" mass="30428">MSRSKENSQHSKHHKHHKDHSHHRHESRTPLAAANTSTNTDDRLRELKDALRHEKKKRHKAKKRARKAQLAASTAADANAGPSSVADGSIERPRCASKVTMRTIRLHLGYDKPKWNAFRLCIQRTLHAARLDWSSDWRSQDPESLRAVWNVVLEKFPEAKRFRRSWGVKRVAKQCWDGANSYERDMNNPNSYRSLHSTKRSSQQVPDRSPSPTPSTSTSTPTPASSRPHPLRVNSSDVESGAEDPAVGGTGDGDVVMSDGHGDGGGDDGDEDD</sequence>
<protein>
    <submittedName>
        <fullName evidence="2">Uncharacterized protein</fullName>
    </submittedName>
</protein>
<feature type="compositionally biased region" description="Basic residues" evidence="1">
    <location>
        <begin position="10"/>
        <end position="26"/>
    </location>
</feature>
<accession>A0AAD7BH55</accession>
<dbReference type="AlphaFoldDB" id="A0AAD7BH55"/>
<feature type="compositionally biased region" description="Basic and acidic residues" evidence="1">
    <location>
        <begin position="40"/>
        <end position="52"/>
    </location>
</feature>
<keyword evidence="3" id="KW-1185">Reference proteome</keyword>
<dbReference type="EMBL" id="JARKIF010000017">
    <property type="protein sequence ID" value="KAJ7620335.1"/>
    <property type="molecule type" value="Genomic_DNA"/>
</dbReference>
<feature type="compositionally biased region" description="Basic residues" evidence="1">
    <location>
        <begin position="53"/>
        <end position="67"/>
    </location>
</feature>
<organism evidence="2 3">
    <name type="scientific">Roridomyces roridus</name>
    <dbReference type="NCBI Taxonomy" id="1738132"/>
    <lineage>
        <taxon>Eukaryota</taxon>
        <taxon>Fungi</taxon>
        <taxon>Dikarya</taxon>
        <taxon>Basidiomycota</taxon>
        <taxon>Agaricomycotina</taxon>
        <taxon>Agaricomycetes</taxon>
        <taxon>Agaricomycetidae</taxon>
        <taxon>Agaricales</taxon>
        <taxon>Marasmiineae</taxon>
        <taxon>Mycenaceae</taxon>
        <taxon>Roridomyces</taxon>
    </lineage>
</organism>
<gene>
    <name evidence="2" type="ORF">FB45DRAFT_1094451</name>
</gene>